<sequence length="206" mass="23005">MHLGAPHRDNRYILPSLDAAMPVAVSEEAFTKLDRDLFEGAARKLACVVRPYYSRSLSLVKACQALIRLSPRTDIAQESLERIVGAIKTAISLASHFNIPSSLFEEATLRRSSKEGASLVIETTESAFEEAFGGISVHLKKPFIPPKIAREYPALKHFSRRIDMGHREDEKRGGIVGSQLRGQMAHLAEARGARFREKYKDDWSSI</sequence>
<accession>A0A8H5F7C9</accession>
<reference evidence="1 2" key="1">
    <citation type="journal article" date="2020" name="ISME J.">
        <title>Uncovering the hidden diversity of litter-decomposition mechanisms in mushroom-forming fungi.</title>
        <authorList>
            <person name="Floudas D."/>
            <person name="Bentzer J."/>
            <person name="Ahren D."/>
            <person name="Johansson T."/>
            <person name="Persson P."/>
            <person name="Tunlid A."/>
        </authorList>
    </citation>
    <scope>NUCLEOTIDE SEQUENCE [LARGE SCALE GENOMIC DNA]</scope>
    <source>
        <strain evidence="1 2">CBS 175.51</strain>
    </source>
</reference>
<dbReference type="EMBL" id="JAACJK010000163">
    <property type="protein sequence ID" value="KAF5326411.1"/>
    <property type="molecule type" value="Genomic_DNA"/>
</dbReference>
<organism evidence="1 2">
    <name type="scientific">Ephemerocybe angulata</name>
    <dbReference type="NCBI Taxonomy" id="980116"/>
    <lineage>
        <taxon>Eukaryota</taxon>
        <taxon>Fungi</taxon>
        <taxon>Dikarya</taxon>
        <taxon>Basidiomycota</taxon>
        <taxon>Agaricomycotina</taxon>
        <taxon>Agaricomycetes</taxon>
        <taxon>Agaricomycetidae</taxon>
        <taxon>Agaricales</taxon>
        <taxon>Agaricineae</taxon>
        <taxon>Psathyrellaceae</taxon>
        <taxon>Ephemerocybe</taxon>
    </lineage>
</organism>
<comment type="caution">
    <text evidence="1">The sequence shown here is derived from an EMBL/GenBank/DDBJ whole genome shotgun (WGS) entry which is preliminary data.</text>
</comment>
<keyword evidence="2" id="KW-1185">Reference proteome</keyword>
<evidence type="ECO:0000313" key="1">
    <source>
        <dbReference type="EMBL" id="KAF5326411.1"/>
    </source>
</evidence>
<gene>
    <name evidence="1" type="ORF">D9611_000944</name>
</gene>
<protein>
    <submittedName>
        <fullName evidence="1">Uncharacterized protein</fullName>
    </submittedName>
</protein>
<dbReference type="AlphaFoldDB" id="A0A8H5F7C9"/>
<dbReference type="Proteomes" id="UP000541558">
    <property type="component" value="Unassembled WGS sequence"/>
</dbReference>
<evidence type="ECO:0000313" key="2">
    <source>
        <dbReference type="Proteomes" id="UP000541558"/>
    </source>
</evidence>
<proteinExistence type="predicted"/>
<name>A0A8H5F7C9_9AGAR</name>